<proteinExistence type="predicted"/>
<reference evidence="2 3" key="1">
    <citation type="submission" date="2012-08" db="EMBL/GenBank/DDBJ databases">
        <authorList>
            <person name="Gan P.H.P."/>
            <person name="Ikeda K."/>
            <person name="Irieda H."/>
            <person name="Narusaka M."/>
            <person name="O'Connell R.J."/>
            <person name="Narusaka Y."/>
            <person name="Takano Y."/>
            <person name="Kubo Y."/>
            <person name="Shirasu K."/>
        </authorList>
    </citation>
    <scope>NUCLEOTIDE SEQUENCE [LARGE SCALE GENOMIC DNA]</scope>
    <source>
        <strain evidence="2 3">Nara gc5</strain>
    </source>
</reference>
<dbReference type="OrthoDB" id="5240432at2759"/>
<dbReference type="EMBL" id="ANPB02000010">
    <property type="protein sequence ID" value="KAF4474836.1"/>
    <property type="molecule type" value="Genomic_DNA"/>
</dbReference>
<dbReference type="Gene3D" id="2.130.10.10">
    <property type="entry name" value="YVTN repeat-like/Quinoprotein amine dehydrogenase"/>
    <property type="match status" value="1"/>
</dbReference>
<dbReference type="PANTHER" id="PTHR19879">
    <property type="entry name" value="TRANSCRIPTION INITIATION FACTOR TFIID"/>
    <property type="match status" value="1"/>
</dbReference>
<reference evidence="2 3" key="2">
    <citation type="submission" date="2020-04" db="EMBL/GenBank/DDBJ databases">
        <title>Genome sequencing and assembly of multiple isolates from the Colletotrichum gloeosporioides species complex.</title>
        <authorList>
            <person name="Gan P."/>
            <person name="Shirasu K."/>
        </authorList>
    </citation>
    <scope>NUCLEOTIDE SEQUENCE [LARGE SCALE GENOMIC DNA]</scope>
    <source>
        <strain evidence="2 3">Nara gc5</strain>
    </source>
</reference>
<dbReference type="SMART" id="SM00320">
    <property type="entry name" value="WD40"/>
    <property type="match status" value="1"/>
</dbReference>
<dbReference type="SUPFAM" id="SSF50978">
    <property type="entry name" value="WD40 repeat-like"/>
    <property type="match status" value="1"/>
</dbReference>
<dbReference type="AlphaFoldDB" id="A0A7J6IHC4"/>
<dbReference type="PROSITE" id="PS50082">
    <property type="entry name" value="WD_REPEATS_2"/>
    <property type="match status" value="2"/>
</dbReference>
<dbReference type="InterPro" id="IPR036322">
    <property type="entry name" value="WD40_repeat_dom_sf"/>
</dbReference>
<keyword evidence="1" id="KW-0853">WD repeat</keyword>
<sequence length="101" mass="10939">MGSEDTIVTLWNIETGKCLLTLNGHSSPAVAIAFSPDGCTFASAAASIKIWHTETGDCLQNMQPNSQIKAPYAFNNAQTFVIKKKGMKSCFCIHLNTLDQT</sequence>
<evidence type="ECO:0000256" key="1">
    <source>
        <dbReference type="PROSITE-ProRule" id="PRU00221"/>
    </source>
</evidence>
<accession>A0A7J6IHC4</accession>
<dbReference type="InterPro" id="IPR015943">
    <property type="entry name" value="WD40/YVTN_repeat-like_dom_sf"/>
</dbReference>
<protein>
    <submittedName>
        <fullName evidence="2">Putative WD repeat-containing protein</fullName>
    </submittedName>
</protein>
<dbReference type="Proteomes" id="UP000011096">
    <property type="component" value="Unassembled WGS sequence"/>
</dbReference>
<dbReference type="InParanoid" id="A0A7J6IHC4"/>
<gene>
    <name evidence="2" type="ORF">CGGC5_v015898</name>
</gene>
<dbReference type="RefSeq" id="XP_066007128.1">
    <property type="nucleotide sequence ID" value="XM_066153342.1"/>
</dbReference>
<dbReference type="InterPro" id="IPR001680">
    <property type="entry name" value="WD40_rpt"/>
</dbReference>
<comment type="caution">
    <text evidence="2">The sequence shown here is derived from an EMBL/GenBank/DDBJ whole genome shotgun (WGS) entry which is preliminary data.</text>
</comment>
<organism evidence="2 3">
    <name type="scientific">Colletotrichum fructicola (strain Nara gc5)</name>
    <name type="common">Anthracnose fungus</name>
    <name type="synonym">Colletotrichum gloeosporioides (strain Nara gc5)</name>
    <dbReference type="NCBI Taxonomy" id="1213859"/>
    <lineage>
        <taxon>Eukaryota</taxon>
        <taxon>Fungi</taxon>
        <taxon>Dikarya</taxon>
        <taxon>Ascomycota</taxon>
        <taxon>Pezizomycotina</taxon>
        <taxon>Sordariomycetes</taxon>
        <taxon>Hypocreomycetidae</taxon>
        <taxon>Glomerellales</taxon>
        <taxon>Glomerellaceae</taxon>
        <taxon>Colletotrichum</taxon>
        <taxon>Colletotrichum gloeosporioides species complex</taxon>
    </lineage>
</organism>
<name>A0A7J6IHC4_COLFN</name>
<feature type="repeat" description="WD" evidence="1">
    <location>
        <begin position="1"/>
        <end position="21"/>
    </location>
</feature>
<dbReference type="PANTHER" id="PTHR19879:SF9">
    <property type="entry name" value="TRANSCRIPTION INITIATION FACTOR TFIID SUBUNIT 5"/>
    <property type="match status" value="1"/>
</dbReference>
<evidence type="ECO:0000313" key="3">
    <source>
        <dbReference type="Proteomes" id="UP000011096"/>
    </source>
</evidence>
<keyword evidence="3" id="KW-1185">Reference proteome</keyword>
<dbReference type="GeneID" id="43617487"/>
<feature type="repeat" description="WD" evidence="1">
    <location>
        <begin position="22"/>
        <end position="61"/>
    </location>
</feature>
<evidence type="ECO:0000313" key="2">
    <source>
        <dbReference type="EMBL" id="KAF4474836.1"/>
    </source>
</evidence>
<dbReference type="Pfam" id="PF00400">
    <property type="entry name" value="WD40"/>
    <property type="match status" value="1"/>
</dbReference>